<dbReference type="InParanoid" id="A0A7C8MSM8"/>
<reference evidence="2 3" key="1">
    <citation type="submission" date="2019-12" db="EMBL/GenBank/DDBJ databases">
        <title>Draft genome sequence of the ascomycete Xylaria multiplex DSM 110363.</title>
        <authorList>
            <person name="Buettner E."/>
            <person name="Kellner H."/>
        </authorList>
    </citation>
    <scope>NUCLEOTIDE SEQUENCE [LARGE SCALE GENOMIC DNA]</scope>
    <source>
        <strain evidence="2 3">DSM 110363</strain>
    </source>
</reference>
<feature type="compositionally biased region" description="Low complexity" evidence="1">
    <location>
        <begin position="189"/>
        <end position="201"/>
    </location>
</feature>
<sequence>MAGGDYSPTEPEIRVERPRSFVIRRWPPKTSVLKFPESLTEEEAALRQARWHIPPSDDIIEESRQMREEMEIEEEAKKFVMQKAKEANERLSDEELERRVRRMYERSSQYNLPATTYQRPPSPPQPRSAPVVTPPEDAHVRSGRHSRPTTVQQPADNMGIGLTESGMPIASSQALPSAATYESIGAPEASSTPAASPSSSTRQGRFFYYY</sequence>
<evidence type="ECO:0000313" key="2">
    <source>
        <dbReference type="EMBL" id="KAF2972652.1"/>
    </source>
</evidence>
<feature type="region of interest" description="Disordered" evidence="1">
    <location>
        <begin position="85"/>
        <end position="210"/>
    </location>
</feature>
<evidence type="ECO:0000256" key="1">
    <source>
        <dbReference type="SAM" id="MobiDB-lite"/>
    </source>
</evidence>
<name>A0A7C8MSM8_9PEZI</name>
<gene>
    <name evidence="2" type="ORF">GQX73_g975</name>
</gene>
<dbReference type="Proteomes" id="UP000481858">
    <property type="component" value="Unassembled WGS sequence"/>
</dbReference>
<dbReference type="AlphaFoldDB" id="A0A7C8MSM8"/>
<organism evidence="2 3">
    <name type="scientific">Xylaria multiplex</name>
    <dbReference type="NCBI Taxonomy" id="323545"/>
    <lineage>
        <taxon>Eukaryota</taxon>
        <taxon>Fungi</taxon>
        <taxon>Dikarya</taxon>
        <taxon>Ascomycota</taxon>
        <taxon>Pezizomycotina</taxon>
        <taxon>Sordariomycetes</taxon>
        <taxon>Xylariomycetidae</taxon>
        <taxon>Xylariales</taxon>
        <taxon>Xylariaceae</taxon>
        <taxon>Xylaria</taxon>
    </lineage>
</organism>
<dbReference type="OrthoDB" id="4779880at2759"/>
<feature type="compositionally biased region" description="Polar residues" evidence="1">
    <location>
        <begin position="106"/>
        <end position="117"/>
    </location>
</feature>
<evidence type="ECO:0000313" key="3">
    <source>
        <dbReference type="Proteomes" id="UP000481858"/>
    </source>
</evidence>
<accession>A0A7C8MSM8</accession>
<keyword evidence="3" id="KW-1185">Reference proteome</keyword>
<feature type="compositionally biased region" description="Basic and acidic residues" evidence="1">
    <location>
        <begin position="85"/>
        <end position="105"/>
    </location>
</feature>
<proteinExistence type="predicted"/>
<protein>
    <submittedName>
        <fullName evidence="2">Uncharacterized protein</fullName>
    </submittedName>
</protein>
<dbReference type="EMBL" id="WUBL01000005">
    <property type="protein sequence ID" value="KAF2972652.1"/>
    <property type="molecule type" value="Genomic_DNA"/>
</dbReference>
<comment type="caution">
    <text evidence="2">The sequence shown here is derived from an EMBL/GenBank/DDBJ whole genome shotgun (WGS) entry which is preliminary data.</text>
</comment>